<evidence type="ECO:0000313" key="4">
    <source>
        <dbReference type="Proteomes" id="UP000002051"/>
    </source>
</evidence>
<dbReference type="HOGENOM" id="CLU_1996034_0_0_1"/>
<dbReference type="AlphaFoldDB" id="A0A072TXL8"/>
<evidence type="ECO:0000313" key="2">
    <source>
        <dbReference type="EMBL" id="KEH22187.1"/>
    </source>
</evidence>
<keyword evidence="4" id="KW-1185">Reference proteome</keyword>
<name>A0A072TXL8_MEDTR</name>
<sequence>MSQRPPEVTSDKIKLGRVQSSTSSHYEEYQQAQNQAYYEELHQYHFDAYQQHQYEDHQYQSDIEQEQPDIEQPQQQEDGGHAQGVPVVEYEAGPNGYGGGRFVSTLLPHFSRHVASKIWVDVNLI</sequence>
<reference evidence="2 4" key="2">
    <citation type="journal article" date="2014" name="BMC Genomics">
        <title>An improved genome release (version Mt4.0) for the model legume Medicago truncatula.</title>
        <authorList>
            <person name="Tang H."/>
            <person name="Krishnakumar V."/>
            <person name="Bidwell S."/>
            <person name="Rosen B."/>
            <person name="Chan A."/>
            <person name="Zhou S."/>
            <person name="Gentzbittel L."/>
            <person name="Childs K.L."/>
            <person name="Yandell M."/>
            <person name="Gundlach H."/>
            <person name="Mayer K.F."/>
            <person name="Schwartz D.C."/>
            <person name="Town C.D."/>
        </authorList>
    </citation>
    <scope>GENOME REANNOTATION</scope>
    <source>
        <strain evidence="2">A17</strain>
        <strain evidence="3 4">cv. Jemalong A17</strain>
    </source>
</reference>
<accession>A0A072TXL8</accession>
<dbReference type="EnsemblPlants" id="KEH22187">
    <property type="protein sequence ID" value="KEH22187"/>
    <property type="gene ID" value="MTR_7g034070"/>
</dbReference>
<evidence type="ECO:0000256" key="1">
    <source>
        <dbReference type="SAM" id="MobiDB-lite"/>
    </source>
</evidence>
<gene>
    <name evidence="2" type="ordered locus">MTR_7g034070</name>
</gene>
<proteinExistence type="predicted"/>
<feature type="region of interest" description="Disordered" evidence="1">
    <location>
        <begin position="1"/>
        <end position="29"/>
    </location>
</feature>
<organism evidence="2 4">
    <name type="scientific">Medicago truncatula</name>
    <name type="common">Barrel medic</name>
    <name type="synonym">Medicago tribuloides</name>
    <dbReference type="NCBI Taxonomy" id="3880"/>
    <lineage>
        <taxon>Eukaryota</taxon>
        <taxon>Viridiplantae</taxon>
        <taxon>Streptophyta</taxon>
        <taxon>Embryophyta</taxon>
        <taxon>Tracheophyta</taxon>
        <taxon>Spermatophyta</taxon>
        <taxon>Magnoliopsida</taxon>
        <taxon>eudicotyledons</taxon>
        <taxon>Gunneridae</taxon>
        <taxon>Pentapetalae</taxon>
        <taxon>rosids</taxon>
        <taxon>fabids</taxon>
        <taxon>Fabales</taxon>
        <taxon>Fabaceae</taxon>
        <taxon>Papilionoideae</taxon>
        <taxon>50 kb inversion clade</taxon>
        <taxon>NPAAA clade</taxon>
        <taxon>Hologalegina</taxon>
        <taxon>IRL clade</taxon>
        <taxon>Trifolieae</taxon>
        <taxon>Medicago</taxon>
    </lineage>
</organism>
<dbReference type="EMBL" id="CM001223">
    <property type="protein sequence ID" value="KEH22187.1"/>
    <property type="molecule type" value="Genomic_DNA"/>
</dbReference>
<evidence type="ECO:0000313" key="3">
    <source>
        <dbReference type="EnsemblPlants" id="KEH22187"/>
    </source>
</evidence>
<reference evidence="2 4" key="1">
    <citation type="journal article" date="2011" name="Nature">
        <title>The Medicago genome provides insight into the evolution of rhizobial symbioses.</title>
        <authorList>
            <person name="Young N.D."/>
            <person name="Debelle F."/>
            <person name="Oldroyd G.E."/>
            <person name="Geurts R."/>
            <person name="Cannon S.B."/>
            <person name="Udvardi M.K."/>
            <person name="Benedito V.A."/>
            <person name="Mayer K.F."/>
            <person name="Gouzy J."/>
            <person name="Schoof H."/>
            <person name="Van de Peer Y."/>
            <person name="Proost S."/>
            <person name="Cook D.R."/>
            <person name="Meyers B.C."/>
            <person name="Spannagl M."/>
            <person name="Cheung F."/>
            <person name="De Mita S."/>
            <person name="Krishnakumar V."/>
            <person name="Gundlach H."/>
            <person name="Zhou S."/>
            <person name="Mudge J."/>
            <person name="Bharti A.K."/>
            <person name="Murray J.D."/>
            <person name="Naoumkina M.A."/>
            <person name="Rosen B."/>
            <person name="Silverstein K.A."/>
            <person name="Tang H."/>
            <person name="Rombauts S."/>
            <person name="Zhao P.X."/>
            <person name="Zhou P."/>
            <person name="Barbe V."/>
            <person name="Bardou P."/>
            <person name="Bechner M."/>
            <person name="Bellec A."/>
            <person name="Berger A."/>
            <person name="Berges H."/>
            <person name="Bidwell S."/>
            <person name="Bisseling T."/>
            <person name="Choisne N."/>
            <person name="Couloux A."/>
            <person name="Denny R."/>
            <person name="Deshpande S."/>
            <person name="Dai X."/>
            <person name="Doyle J.J."/>
            <person name="Dudez A.M."/>
            <person name="Farmer A.D."/>
            <person name="Fouteau S."/>
            <person name="Franken C."/>
            <person name="Gibelin C."/>
            <person name="Gish J."/>
            <person name="Goldstein S."/>
            <person name="Gonzalez A.J."/>
            <person name="Green P.J."/>
            <person name="Hallab A."/>
            <person name="Hartog M."/>
            <person name="Hua A."/>
            <person name="Humphray S.J."/>
            <person name="Jeong D.H."/>
            <person name="Jing Y."/>
            <person name="Jocker A."/>
            <person name="Kenton S.M."/>
            <person name="Kim D.J."/>
            <person name="Klee K."/>
            <person name="Lai H."/>
            <person name="Lang C."/>
            <person name="Lin S."/>
            <person name="Macmil S.L."/>
            <person name="Magdelenat G."/>
            <person name="Matthews L."/>
            <person name="McCorrison J."/>
            <person name="Monaghan E.L."/>
            <person name="Mun J.H."/>
            <person name="Najar F.Z."/>
            <person name="Nicholson C."/>
            <person name="Noirot C."/>
            <person name="O'Bleness M."/>
            <person name="Paule C.R."/>
            <person name="Poulain J."/>
            <person name="Prion F."/>
            <person name="Qin B."/>
            <person name="Qu C."/>
            <person name="Retzel E.F."/>
            <person name="Riddle C."/>
            <person name="Sallet E."/>
            <person name="Samain S."/>
            <person name="Samson N."/>
            <person name="Sanders I."/>
            <person name="Saurat O."/>
            <person name="Scarpelli C."/>
            <person name="Schiex T."/>
            <person name="Segurens B."/>
            <person name="Severin A.J."/>
            <person name="Sherrier D.J."/>
            <person name="Shi R."/>
            <person name="Sims S."/>
            <person name="Singer S.R."/>
            <person name="Sinharoy S."/>
            <person name="Sterck L."/>
            <person name="Viollet A."/>
            <person name="Wang B.B."/>
            <person name="Wang K."/>
            <person name="Wang M."/>
            <person name="Wang X."/>
            <person name="Warfsmann J."/>
            <person name="Weissenbach J."/>
            <person name="White D.D."/>
            <person name="White J.D."/>
            <person name="Wiley G.B."/>
            <person name="Wincker P."/>
            <person name="Xing Y."/>
            <person name="Yang L."/>
            <person name="Yao Z."/>
            <person name="Ying F."/>
            <person name="Zhai J."/>
            <person name="Zhou L."/>
            <person name="Zuber A."/>
            <person name="Denarie J."/>
            <person name="Dixon R.A."/>
            <person name="May G.D."/>
            <person name="Schwartz D.C."/>
            <person name="Rogers J."/>
            <person name="Quetier F."/>
            <person name="Town C.D."/>
            <person name="Roe B.A."/>
        </authorList>
    </citation>
    <scope>NUCLEOTIDE SEQUENCE [LARGE SCALE GENOMIC DNA]</scope>
    <source>
        <strain evidence="2">A17</strain>
        <strain evidence="3 4">cv. Jemalong A17</strain>
    </source>
</reference>
<dbReference type="Proteomes" id="UP000002051">
    <property type="component" value="Unassembled WGS sequence"/>
</dbReference>
<protein>
    <submittedName>
        <fullName evidence="2 3">Uncharacterized protein</fullName>
    </submittedName>
</protein>
<reference evidence="3" key="3">
    <citation type="submission" date="2015-04" db="UniProtKB">
        <authorList>
            <consortium name="EnsemblPlants"/>
        </authorList>
    </citation>
    <scope>IDENTIFICATION</scope>
    <source>
        <strain evidence="3">cv. Jemalong A17</strain>
    </source>
</reference>
<feature type="region of interest" description="Disordered" evidence="1">
    <location>
        <begin position="52"/>
        <end position="91"/>
    </location>
</feature>